<dbReference type="AlphaFoldDB" id="A0A7J5PUU1"/>
<dbReference type="EMBL" id="WDED01000022">
    <property type="protein sequence ID" value="KAB6146681.1"/>
    <property type="molecule type" value="Genomic_DNA"/>
</dbReference>
<dbReference type="InterPro" id="IPR010982">
    <property type="entry name" value="Lambda_DNA-bd_dom_sf"/>
</dbReference>
<dbReference type="InterPro" id="IPR001387">
    <property type="entry name" value="Cro/C1-type_HTH"/>
</dbReference>
<dbReference type="SMART" id="SM00530">
    <property type="entry name" value="HTH_XRE"/>
    <property type="match status" value="1"/>
</dbReference>
<dbReference type="Pfam" id="PF13443">
    <property type="entry name" value="HTH_26"/>
    <property type="match status" value="1"/>
</dbReference>
<reference evidence="2 3" key="1">
    <citation type="journal article" date="2019" name="Nat. Med.">
        <title>A library of human gut bacterial isolates paired with longitudinal multiomics data enables mechanistic microbiome research.</title>
        <authorList>
            <person name="Poyet M."/>
            <person name="Groussin M."/>
            <person name="Gibbons S.M."/>
            <person name="Avila-Pacheco J."/>
            <person name="Jiang X."/>
            <person name="Kearney S.M."/>
            <person name="Perrotta A.R."/>
            <person name="Berdy B."/>
            <person name="Zhao S."/>
            <person name="Lieberman T.D."/>
            <person name="Swanson P.K."/>
            <person name="Smith M."/>
            <person name="Roesemann S."/>
            <person name="Alexander J.E."/>
            <person name="Rich S.A."/>
            <person name="Livny J."/>
            <person name="Vlamakis H."/>
            <person name="Clish C."/>
            <person name="Bullock K."/>
            <person name="Deik A."/>
            <person name="Scott J."/>
            <person name="Pierce K.A."/>
            <person name="Xavier R.J."/>
            <person name="Alm E.J."/>
        </authorList>
    </citation>
    <scope>NUCLEOTIDE SEQUENCE [LARGE SCALE GENOMIC DNA]</scope>
    <source>
        <strain evidence="2 3">BIOML-A58</strain>
    </source>
</reference>
<evidence type="ECO:0000259" key="1">
    <source>
        <dbReference type="PROSITE" id="PS50943"/>
    </source>
</evidence>
<gene>
    <name evidence="2" type="ORF">GA398_14870</name>
</gene>
<proteinExistence type="predicted"/>
<dbReference type="RefSeq" id="WP_151935025.1">
    <property type="nucleotide sequence ID" value="NZ_WDED01000022.1"/>
</dbReference>
<dbReference type="GO" id="GO:0003677">
    <property type="term" value="F:DNA binding"/>
    <property type="evidence" value="ECO:0007669"/>
    <property type="project" value="InterPro"/>
</dbReference>
<name>A0A7J5PUU1_9BACE</name>
<dbReference type="SUPFAM" id="SSF47413">
    <property type="entry name" value="lambda repressor-like DNA-binding domains"/>
    <property type="match status" value="1"/>
</dbReference>
<dbReference type="PROSITE" id="PS50943">
    <property type="entry name" value="HTH_CROC1"/>
    <property type="match status" value="1"/>
</dbReference>
<comment type="caution">
    <text evidence="2">The sequence shown here is derived from an EMBL/GenBank/DDBJ whole genome shotgun (WGS) entry which is preliminary data.</text>
</comment>
<evidence type="ECO:0000313" key="3">
    <source>
        <dbReference type="Proteomes" id="UP000434604"/>
    </source>
</evidence>
<dbReference type="CDD" id="cd00093">
    <property type="entry name" value="HTH_XRE"/>
    <property type="match status" value="1"/>
</dbReference>
<dbReference type="Proteomes" id="UP000434604">
    <property type="component" value="Unassembled WGS sequence"/>
</dbReference>
<feature type="domain" description="HTH cro/C1-type" evidence="1">
    <location>
        <begin position="6"/>
        <end position="60"/>
    </location>
</feature>
<protein>
    <submittedName>
        <fullName evidence="2">Helix-turn-helix transcriptional regulator</fullName>
    </submittedName>
</protein>
<accession>A0A7J5PUU1</accession>
<organism evidence="2 3">
    <name type="scientific">Bacteroides xylanisolvens</name>
    <dbReference type="NCBI Taxonomy" id="371601"/>
    <lineage>
        <taxon>Bacteria</taxon>
        <taxon>Pseudomonadati</taxon>
        <taxon>Bacteroidota</taxon>
        <taxon>Bacteroidia</taxon>
        <taxon>Bacteroidales</taxon>
        <taxon>Bacteroidaceae</taxon>
        <taxon>Bacteroides</taxon>
    </lineage>
</organism>
<dbReference type="Gene3D" id="1.10.260.40">
    <property type="entry name" value="lambda repressor-like DNA-binding domains"/>
    <property type="match status" value="1"/>
</dbReference>
<evidence type="ECO:0000313" key="2">
    <source>
        <dbReference type="EMBL" id="KAB6146681.1"/>
    </source>
</evidence>
<sequence>MKLNRIRAVLEDKGISQTWLAKKLGRSFSTVNAYVCNRSQPNLTTLLEIAQLLSVDMKELITDEKERNDYSCKITMV</sequence>